<keyword evidence="5" id="KW-0539">Nucleus</keyword>
<organism evidence="8 9">
    <name type="scientific">Aspergillus puulaauensis</name>
    <dbReference type="NCBI Taxonomy" id="1220207"/>
    <lineage>
        <taxon>Eukaryota</taxon>
        <taxon>Fungi</taxon>
        <taxon>Dikarya</taxon>
        <taxon>Ascomycota</taxon>
        <taxon>Pezizomycotina</taxon>
        <taxon>Eurotiomycetes</taxon>
        <taxon>Eurotiomycetidae</taxon>
        <taxon>Eurotiales</taxon>
        <taxon>Aspergillaceae</taxon>
        <taxon>Aspergillus</taxon>
    </lineage>
</organism>
<dbReference type="CDD" id="cd00067">
    <property type="entry name" value="GAL4"/>
    <property type="match status" value="2"/>
</dbReference>
<evidence type="ECO:0000256" key="1">
    <source>
        <dbReference type="ARBA" id="ARBA00004123"/>
    </source>
</evidence>
<dbReference type="Proteomes" id="UP000654913">
    <property type="component" value="Chromosome 1"/>
</dbReference>
<evidence type="ECO:0000256" key="6">
    <source>
        <dbReference type="SAM" id="MobiDB-lite"/>
    </source>
</evidence>
<dbReference type="PANTHER" id="PTHR37534:SF46">
    <property type="entry name" value="ZN(II)2CYS6 TRANSCRIPTION FACTOR (EUROFUNG)"/>
    <property type="match status" value="1"/>
</dbReference>
<evidence type="ECO:0000256" key="2">
    <source>
        <dbReference type="ARBA" id="ARBA00023015"/>
    </source>
</evidence>
<keyword evidence="4" id="KW-0804">Transcription</keyword>
<keyword evidence="2" id="KW-0805">Transcription regulation</keyword>
<dbReference type="InterPro" id="IPR001138">
    <property type="entry name" value="Zn2Cys6_DnaBD"/>
</dbReference>
<dbReference type="GeneID" id="64968608"/>
<dbReference type="Gene3D" id="4.10.240.10">
    <property type="entry name" value="Zn(2)-C6 fungal-type DNA-binding domain"/>
    <property type="match status" value="2"/>
</dbReference>
<dbReference type="GO" id="GO:0003677">
    <property type="term" value="F:DNA binding"/>
    <property type="evidence" value="ECO:0007669"/>
    <property type="project" value="UniProtKB-KW"/>
</dbReference>
<evidence type="ECO:0000256" key="4">
    <source>
        <dbReference type="ARBA" id="ARBA00023163"/>
    </source>
</evidence>
<reference evidence="8" key="2">
    <citation type="submission" date="2021-02" db="EMBL/GenBank/DDBJ databases">
        <title>Aspergillus puulaauensis MK2 genome sequence.</title>
        <authorList>
            <person name="Futagami T."/>
            <person name="Mori K."/>
            <person name="Kadooka C."/>
            <person name="Tanaka T."/>
        </authorList>
    </citation>
    <scope>NUCLEOTIDE SEQUENCE</scope>
    <source>
        <strain evidence="8">MK2</strain>
    </source>
</reference>
<dbReference type="PROSITE" id="PS00463">
    <property type="entry name" value="ZN2_CY6_FUNGAL_1"/>
    <property type="match status" value="2"/>
</dbReference>
<dbReference type="PANTHER" id="PTHR37534">
    <property type="entry name" value="TRANSCRIPTIONAL ACTIVATOR PROTEIN UGA3"/>
    <property type="match status" value="1"/>
</dbReference>
<feature type="domain" description="Zn(2)-C6 fungal-type" evidence="7">
    <location>
        <begin position="7"/>
        <end position="34"/>
    </location>
</feature>
<dbReference type="InterPro" id="IPR021858">
    <property type="entry name" value="Fun_TF"/>
</dbReference>
<dbReference type="GO" id="GO:0005634">
    <property type="term" value="C:nucleus"/>
    <property type="evidence" value="ECO:0007669"/>
    <property type="project" value="UniProtKB-SubCell"/>
</dbReference>
<gene>
    <name evidence="8" type="ORF">APUU_11431A</name>
</gene>
<dbReference type="EMBL" id="AP024443">
    <property type="protein sequence ID" value="BCS18603.1"/>
    <property type="molecule type" value="Genomic_DNA"/>
</dbReference>
<evidence type="ECO:0000256" key="5">
    <source>
        <dbReference type="ARBA" id="ARBA00023242"/>
    </source>
</evidence>
<reference evidence="8" key="1">
    <citation type="submission" date="2021-01" db="EMBL/GenBank/DDBJ databases">
        <authorList>
            <consortium name="Aspergillus puulaauensis MK2 genome sequencing consortium"/>
            <person name="Kazuki M."/>
            <person name="Futagami T."/>
        </authorList>
    </citation>
    <scope>NUCLEOTIDE SEQUENCE</scope>
    <source>
        <strain evidence="8">MK2</strain>
    </source>
</reference>
<dbReference type="Pfam" id="PF00172">
    <property type="entry name" value="Zn_clus"/>
    <property type="match status" value="2"/>
</dbReference>
<evidence type="ECO:0000259" key="7">
    <source>
        <dbReference type="PROSITE" id="PS50048"/>
    </source>
</evidence>
<evidence type="ECO:0000256" key="3">
    <source>
        <dbReference type="ARBA" id="ARBA00023125"/>
    </source>
</evidence>
<dbReference type="OrthoDB" id="434972at2759"/>
<dbReference type="GO" id="GO:0008270">
    <property type="term" value="F:zinc ion binding"/>
    <property type="evidence" value="ECO:0007669"/>
    <property type="project" value="InterPro"/>
</dbReference>
<dbReference type="PROSITE" id="PS50048">
    <property type="entry name" value="ZN2_CY6_FUNGAL_2"/>
    <property type="match status" value="2"/>
</dbReference>
<keyword evidence="9" id="KW-1185">Reference proteome</keyword>
<feature type="region of interest" description="Disordered" evidence="6">
    <location>
        <begin position="105"/>
        <end position="165"/>
    </location>
</feature>
<dbReference type="KEGG" id="apuu:APUU_11431A"/>
<feature type="compositionally biased region" description="Low complexity" evidence="6">
    <location>
        <begin position="150"/>
        <end position="165"/>
    </location>
</feature>
<evidence type="ECO:0000313" key="8">
    <source>
        <dbReference type="EMBL" id="BCS18603.1"/>
    </source>
</evidence>
<keyword evidence="3" id="KW-0238">DNA-binding</keyword>
<comment type="subcellular location">
    <subcellularLocation>
        <location evidence="1">Nucleus</location>
    </subcellularLocation>
</comment>
<dbReference type="InterPro" id="IPR036864">
    <property type="entry name" value="Zn2-C6_fun-type_DNA-bd_sf"/>
</dbReference>
<name>A0A7R7XCM1_9EURO</name>
<dbReference type="SUPFAM" id="SSF57701">
    <property type="entry name" value="Zn2/Cys6 DNA-binding domain"/>
    <property type="match status" value="2"/>
</dbReference>
<protein>
    <recommendedName>
        <fullName evidence="7">Zn(2)-C6 fungal-type domain-containing protein</fullName>
    </recommendedName>
</protein>
<feature type="domain" description="Zn(2)-C6 fungal-type" evidence="7">
    <location>
        <begin position="69"/>
        <end position="99"/>
    </location>
</feature>
<dbReference type="Pfam" id="PF11951">
    <property type="entry name" value="Fungal_trans_2"/>
    <property type="match status" value="1"/>
</dbReference>
<dbReference type="GO" id="GO:0000981">
    <property type="term" value="F:DNA-binding transcription factor activity, RNA polymerase II-specific"/>
    <property type="evidence" value="ECO:0007669"/>
    <property type="project" value="InterPro"/>
</dbReference>
<evidence type="ECO:0000313" key="9">
    <source>
        <dbReference type="Proteomes" id="UP000654913"/>
    </source>
</evidence>
<dbReference type="RefSeq" id="XP_041550797.1">
    <property type="nucleotide sequence ID" value="XM_041697521.1"/>
</dbReference>
<feature type="compositionally biased region" description="Polar residues" evidence="6">
    <location>
        <begin position="117"/>
        <end position="138"/>
    </location>
</feature>
<dbReference type="SMART" id="SM00066">
    <property type="entry name" value="GAL4"/>
    <property type="match status" value="2"/>
</dbReference>
<dbReference type="AlphaFoldDB" id="A0A7R7XCM1"/>
<proteinExistence type="predicted"/>
<accession>A0A7R7XCM1</accession>
<sequence length="594" mass="64162">MNAPGTVCARCAKIKQRCDGGTPCSRCARLGHTCEAQIRGSMMAARSSEAQTHAQTQARRPRASRSRAGCLSCKERKKKCDETRPRCSDCRRLNLPCRWWSRSPISSSGSVSELDRQSPSQGVPLSDTATAAPSTSPSREGWIAPSDQRGSASPSGSASVSAAGHGSNIDWSAQAEMVVTPVASPGGDMPYLDNEEDRSLFNHYLHTVARALSRTASTDSAGNPFLTTLVPMAAASDTLTSVLLGLSGCHWRRVYPGIWKRALARQGRALSQVNGLLARRDGPYPYPLEACAAVLLLCLTELCDGTSRVWKWHLKAARTLLASTPTAEPEGGAEVTAEGAFCRTLFHYLDSMSTISRCKPPLLHKVQGNSSSGLADLIATTTNTSAELQPTNTSPADPISGMAPALLDLLGMVNLLAAHRSRRVDELSDLGFRTAAAQVQARLDNWRAAYDESVVGPVNDRNETSAPHANSATTAFEWAVRLRLHQIVDGYDPRHAAVETALERILQAVLSIPYGSPVEGSLLFPLVIAGASSTVMERRMLVKERLMVMENTVGFGHIGRARELLETVWAEEQQQGGCNWARVRYTRFPGVVFI</sequence>